<keyword evidence="3" id="KW-1185">Reference proteome</keyword>
<protein>
    <submittedName>
        <fullName evidence="2">Uncharacterized protein</fullName>
    </submittedName>
</protein>
<proteinExistence type="predicted"/>
<reference evidence="2" key="1">
    <citation type="journal article" date="2023" name="Science">
        <title>Genome structures resolve the early diversification of teleost fishes.</title>
        <authorList>
            <person name="Parey E."/>
            <person name="Louis A."/>
            <person name="Montfort J."/>
            <person name="Bouchez O."/>
            <person name="Roques C."/>
            <person name="Iampietro C."/>
            <person name="Lluch J."/>
            <person name="Castinel A."/>
            <person name="Donnadieu C."/>
            <person name="Desvignes T."/>
            <person name="Floi Bucao C."/>
            <person name="Jouanno E."/>
            <person name="Wen M."/>
            <person name="Mejri S."/>
            <person name="Dirks R."/>
            <person name="Jansen H."/>
            <person name="Henkel C."/>
            <person name="Chen W.J."/>
            <person name="Zahm M."/>
            <person name="Cabau C."/>
            <person name="Klopp C."/>
            <person name="Thompson A.W."/>
            <person name="Robinson-Rechavi M."/>
            <person name="Braasch I."/>
            <person name="Lecointre G."/>
            <person name="Bobe J."/>
            <person name="Postlethwait J.H."/>
            <person name="Berthelot C."/>
            <person name="Roest Crollius H."/>
            <person name="Guiguen Y."/>
        </authorList>
    </citation>
    <scope>NUCLEOTIDE SEQUENCE</scope>
    <source>
        <strain evidence="2">NC1722</strain>
    </source>
</reference>
<sequence>MRWDPWQGDSETRGQQTPACFGRAGPRRSCKPSENLHNLTASSCRPQVAGALNCESARAFARERGGKGPEVRKVSGRGVVSLSNAEWRIIVSLRYVASSWRHRLERRQMLPGPPLVVWYQGLLMGLNITGQALR</sequence>
<dbReference type="Proteomes" id="UP001221898">
    <property type="component" value="Unassembled WGS sequence"/>
</dbReference>
<feature type="region of interest" description="Disordered" evidence="1">
    <location>
        <begin position="1"/>
        <end position="29"/>
    </location>
</feature>
<organism evidence="2 3">
    <name type="scientific">Aldrovandia affinis</name>
    <dbReference type="NCBI Taxonomy" id="143900"/>
    <lineage>
        <taxon>Eukaryota</taxon>
        <taxon>Metazoa</taxon>
        <taxon>Chordata</taxon>
        <taxon>Craniata</taxon>
        <taxon>Vertebrata</taxon>
        <taxon>Euteleostomi</taxon>
        <taxon>Actinopterygii</taxon>
        <taxon>Neopterygii</taxon>
        <taxon>Teleostei</taxon>
        <taxon>Notacanthiformes</taxon>
        <taxon>Halosauridae</taxon>
        <taxon>Aldrovandia</taxon>
    </lineage>
</organism>
<evidence type="ECO:0000313" key="2">
    <source>
        <dbReference type="EMBL" id="KAJ8411866.1"/>
    </source>
</evidence>
<evidence type="ECO:0000313" key="3">
    <source>
        <dbReference type="Proteomes" id="UP001221898"/>
    </source>
</evidence>
<dbReference type="AlphaFoldDB" id="A0AAD7WW81"/>
<evidence type="ECO:0000256" key="1">
    <source>
        <dbReference type="SAM" id="MobiDB-lite"/>
    </source>
</evidence>
<accession>A0AAD7WW81</accession>
<comment type="caution">
    <text evidence="2">The sequence shown here is derived from an EMBL/GenBank/DDBJ whole genome shotgun (WGS) entry which is preliminary data.</text>
</comment>
<dbReference type="EMBL" id="JAINUG010000021">
    <property type="protein sequence ID" value="KAJ8411866.1"/>
    <property type="molecule type" value="Genomic_DNA"/>
</dbReference>
<gene>
    <name evidence="2" type="ORF">AAFF_G00155040</name>
</gene>
<name>A0AAD7WW81_9TELE</name>